<feature type="active site" description="Charge relay system" evidence="8">
    <location>
        <position position="343"/>
    </location>
</feature>
<dbReference type="InterPro" id="IPR025483">
    <property type="entry name" value="Lipase_euk"/>
</dbReference>
<evidence type="ECO:0000256" key="7">
    <source>
        <dbReference type="PIRNR" id="PIRNR000862"/>
    </source>
</evidence>
<keyword evidence="2 9" id="KW-0732">Signal</keyword>
<organism evidence="11 12">
    <name type="scientific">Anopheles atroparvus</name>
    <name type="common">European mosquito</name>
    <dbReference type="NCBI Taxonomy" id="41427"/>
    <lineage>
        <taxon>Eukaryota</taxon>
        <taxon>Metazoa</taxon>
        <taxon>Ecdysozoa</taxon>
        <taxon>Arthropoda</taxon>
        <taxon>Hexapoda</taxon>
        <taxon>Insecta</taxon>
        <taxon>Pterygota</taxon>
        <taxon>Neoptera</taxon>
        <taxon>Endopterygota</taxon>
        <taxon>Diptera</taxon>
        <taxon>Nematocera</taxon>
        <taxon>Culicoidea</taxon>
        <taxon>Culicidae</taxon>
        <taxon>Anophelinae</taxon>
        <taxon>Anopheles</taxon>
    </lineage>
</organism>
<keyword evidence="4 7" id="KW-0442">Lipid degradation</keyword>
<reference evidence="11" key="1">
    <citation type="submission" date="2024-04" db="UniProtKB">
        <authorList>
            <consortium name="EnsemblMetazoa"/>
        </authorList>
    </citation>
    <scope>IDENTIFICATION</scope>
    <source>
        <strain evidence="11">EBRO</strain>
    </source>
</reference>
<evidence type="ECO:0000259" key="10">
    <source>
        <dbReference type="Pfam" id="PF04083"/>
    </source>
</evidence>
<dbReference type="GO" id="GO:0016042">
    <property type="term" value="P:lipid catabolic process"/>
    <property type="evidence" value="ECO:0007669"/>
    <property type="project" value="UniProtKB-KW"/>
</dbReference>
<keyword evidence="5" id="KW-0443">Lipid metabolism</keyword>
<protein>
    <recommendedName>
        <fullName evidence="7">Lipase</fullName>
    </recommendedName>
</protein>
<feature type="domain" description="Partial AB-hydrolase lipase" evidence="10">
    <location>
        <begin position="33"/>
        <end position="92"/>
    </location>
</feature>
<keyword evidence="12" id="KW-1185">Reference proteome</keyword>
<dbReference type="InterPro" id="IPR029058">
    <property type="entry name" value="AB_hydrolase_fold"/>
</dbReference>
<dbReference type="PANTHER" id="PTHR11005">
    <property type="entry name" value="LYSOSOMAL ACID LIPASE-RELATED"/>
    <property type="match status" value="1"/>
</dbReference>
<accession>A0AAG5D4P6</accession>
<dbReference type="Proteomes" id="UP000075880">
    <property type="component" value="Unassembled WGS sequence"/>
</dbReference>
<evidence type="ECO:0000256" key="5">
    <source>
        <dbReference type="ARBA" id="ARBA00023098"/>
    </source>
</evidence>
<comment type="similarity">
    <text evidence="1 7">Belongs to the AB hydrolase superfamily. Lipase family.</text>
</comment>
<evidence type="ECO:0000256" key="1">
    <source>
        <dbReference type="ARBA" id="ARBA00010701"/>
    </source>
</evidence>
<evidence type="ECO:0000313" key="12">
    <source>
        <dbReference type="Proteomes" id="UP000075880"/>
    </source>
</evidence>
<evidence type="ECO:0000256" key="6">
    <source>
        <dbReference type="ARBA" id="ARBA00023180"/>
    </source>
</evidence>
<dbReference type="AlphaFoldDB" id="A0AAG5D4P6"/>
<feature type="active site" description="Charge relay system" evidence="8">
    <location>
        <position position="374"/>
    </location>
</feature>
<dbReference type="SUPFAM" id="SSF53474">
    <property type="entry name" value="alpha/beta-Hydrolases"/>
    <property type="match status" value="1"/>
</dbReference>
<proteinExistence type="inferred from homology"/>
<evidence type="ECO:0000256" key="3">
    <source>
        <dbReference type="ARBA" id="ARBA00022801"/>
    </source>
</evidence>
<evidence type="ECO:0000256" key="8">
    <source>
        <dbReference type="PIRSR" id="PIRSR000862-1"/>
    </source>
</evidence>
<dbReference type="Pfam" id="PF04083">
    <property type="entry name" value="Abhydro_lipase"/>
    <property type="match status" value="1"/>
</dbReference>
<feature type="signal peptide" evidence="9">
    <location>
        <begin position="1"/>
        <end position="19"/>
    </location>
</feature>
<evidence type="ECO:0000256" key="2">
    <source>
        <dbReference type="ARBA" id="ARBA00022729"/>
    </source>
</evidence>
<dbReference type="PIRSF" id="PIRSF000862">
    <property type="entry name" value="Steryl_ester_lip"/>
    <property type="match status" value="1"/>
</dbReference>
<feature type="chain" id="PRO_5042606899" description="Lipase" evidence="9">
    <location>
        <begin position="20"/>
        <end position="398"/>
    </location>
</feature>
<dbReference type="EnsemblMetazoa" id="ENSAATROPT006470">
    <property type="protein sequence ID" value="ENSAATROPP005855"/>
    <property type="gene ID" value="ENSAATROPG005188"/>
</dbReference>
<evidence type="ECO:0000256" key="4">
    <source>
        <dbReference type="ARBA" id="ARBA00022963"/>
    </source>
</evidence>
<evidence type="ECO:0000256" key="9">
    <source>
        <dbReference type="SAM" id="SignalP"/>
    </source>
</evidence>
<dbReference type="FunFam" id="3.40.50.1820:FF:000057">
    <property type="entry name" value="Lipase"/>
    <property type="match status" value="1"/>
</dbReference>
<keyword evidence="3 7" id="KW-0378">Hydrolase</keyword>
<evidence type="ECO:0000313" key="11">
    <source>
        <dbReference type="EnsemblMetazoa" id="ENSAATROPP005855"/>
    </source>
</evidence>
<name>A0AAG5D4P6_ANOAO</name>
<dbReference type="PROSITE" id="PS51257">
    <property type="entry name" value="PROKAR_LIPOPROTEIN"/>
    <property type="match status" value="1"/>
</dbReference>
<dbReference type="GO" id="GO:0016788">
    <property type="term" value="F:hydrolase activity, acting on ester bonds"/>
    <property type="evidence" value="ECO:0007669"/>
    <property type="project" value="InterPro"/>
</dbReference>
<dbReference type="Gene3D" id="3.40.50.1820">
    <property type="entry name" value="alpha/beta hydrolase"/>
    <property type="match status" value="1"/>
</dbReference>
<dbReference type="InterPro" id="IPR006693">
    <property type="entry name" value="AB_hydrolase_lipase"/>
</dbReference>
<sequence length="398" mass="44935">MRSSVEIVFLGLFTFGCLSEVKFNAEDAELTTPEITQKYGYSTETHHIHTEDGYILELHRIRASPSFGRADPSNLPVLLMHGLMGSSADWILIGPEDSLPYLLSDRGHDVWLGNTRGNRYSRNHSRLSTEEREFWDFSFHELGLYDLPAMVDHVLEQTGARRLHYIAHSQGTSMFFVLNALRPEYAGKFQLMQALAPAAFVTHLKHPFLRFLVEHQAVATFVLESLGVVEVKPFPNDWTRLVDALCPDFLNRALCLDAMHSLTGSKYPHLSVNGYRMVWHHVPAGCSVKQWAHFGQLVTSGHFRPYDYGPERNRARYAGQSAPPDYDLARVTVPVVIYYGLADELTHPADVELLAEKLPNLVALNRLPNATFNHMDFLLASNAKDALYDSIISNVEQA</sequence>
<keyword evidence="6" id="KW-0325">Glycoprotein</keyword>
<feature type="active site" description="Nucleophile" evidence="8">
    <location>
        <position position="169"/>
    </location>
</feature>